<feature type="region of interest" description="Disordered" evidence="1">
    <location>
        <begin position="327"/>
        <end position="411"/>
    </location>
</feature>
<accession>F0XL80</accession>
<dbReference type="OrthoDB" id="4800057at2759"/>
<dbReference type="Pfam" id="PF12511">
    <property type="entry name" value="DUF3716"/>
    <property type="match status" value="1"/>
</dbReference>
<proteinExistence type="predicted"/>
<dbReference type="InParanoid" id="F0XL80"/>
<gene>
    <name evidence="2" type="ORF">CMQ_1759</name>
</gene>
<feature type="compositionally biased region" description="Basic and acidic residues" evidence="1">
    <location>
        <begin position="145"/>
        <end position="156"/>
    </location>
</feature>
<evidence type="ECO:0000256" key="1">
    <source>
        <dbReference type="SAM" id="MobiDB-lite"/>
    </source>
</evidence>
<evidence type="ECO:0000313" key="3">
    <source>
        <dbReference type="Proteomes" id="UP000007796"/>
    </source>
</evidence>
<protein>
    <submittedName>
        <fullName evidence="2">Uncharacterized protein</fullName>
    </submittedName>
</protein>
<dbReference type="AlphaFoldDB" id="F0XL80"/>
<evidence type="ECO:0000313" key="2">
    <source>
        <dbReference type="EMBL" id="EFX01561.1"/>
    </source>
</evidence>
<organism evidence="3">
    <name type="scientific">Grosmannia clavigera (strain kw1407 / UAMH 11150)</name>
    <name type="common">Blue stain fungus</name>
    <name type="synonym">Graphiocladiella clavigera</name>
    <dbReference type="NCBI Taxonomy" id="655863"/>
    <lineage>
        <taxon>Eukaryota</taxon>
        <taxon>Fungi</taxon>
        <taxon>Dikarya</taxon>
        <taxon>Ascomycota</taxon>
        <taxon>Pezizomycotina</taxon>
        <taxon>Sordariomycetes</taxon>
        <taxon>Sordariomycetidae</taxon>
        <taxon>Ophiostomatales</taxon>
        <taxon>Ophiostomataceae</taxon>
        <taxon>Leptographium</taxon>
    </lineage>
</organism>
<dbReference type="STRING" id="655863.F0XL80"/>
<dbReference type="RefSeq" id="XP_014171043.1">
    <property type="nucleotide sequence ID" value="XM_014315568.1"/>
</dbReference>
<dbReference type="eggNOG" id="ENOG502QTAC">
    <property type="taxonomic scope" value="Eukaryota"/>
</dbReference>
<feature type="compositionally biased region" description="Basic and acidic residues" evidence="1">
    <location>
        <begin position="386"/>
        <end position="397"/>
    </location>
</feature>
<dbReference type="InterPro" id="IPR022190">
    <property type="entry name" value="DUF3716"/>
</dbReference>
<reference evidence="2 3" key="1">
    <citation type="journal article" date="2011" name="Proc. Natl. Acad. Sci. U.S.A.">
        <title>Genome and transcriptome analyses of the mountain pine beetle-fungal symbiont Grosmannia clavigera, a lodgepole pine pathogen.</title>
        <authorList>
            <person name="DiGuistini S."/>
            <person name="Wang Y."/>
            <person name="Liao N.Y."/>
            <person name="Taylor G."/>
            <person name="Tanguay P."/>
            <person name="Feau N."/>
            <person name="Henrissat B."/>
            <person name="Chan S.K."/>
            <person name="Hesse-Orce U."/>
            <person name="Alamouti S.M."/>
            <person name="Tsui C.K.M."/>
            <person name="Docking R.T."/>
            <person name="Levasseur A."/>
            <person name="Haridas S."/>
            <person name="Robertson G."/>
            <person name="Birol I."/>
            <person name="Holt R.A."/>
            <person name="Marra M.A."/>
            <person name="Hamelin R.C."/>
            <person name="Hirst M."/>
            <person name="Jones S.J.M."/>
            <person name="Bohlmann J."/>
            <person name="Breuil C."/>
        </authorList>
    </citation>
    <scope>NUCLEOTIDE SEQUENCE [LARGE SCALE GENOMIC DNA]</scope>
    <source>
        <strain evidence="3">kw1407 / UAMH 11150</strain>
    </source>
</reference>
<keyword evidence="3" id="KW-1185">Reference proteome</keyword>
<feature type="compositionally biased region" description="Polar residues" evidence="1">
    <location>
        <begin position="349"/>
        <end position="358"/>
    </location>
</feature>
<dbReference type="GeneID" id="25974672"/>
<dbReference type="Proteomes" id="UP000007796">
    <property type="component" value="Unassembled WGS sequence"/>
</dbReference>
<dbReference type="EMBL" id="GL629789">
    <property type="protein sequence ID" value="EFX01561.1"/>
    <property type="molecule type" value="Genomic_DNA"/>
</dbReference>
<name>F0XL80_GROCL</name>
<feature type="region of interest" description="Disordered" evidence="1">
    <location>
        <begin position="125"/>
        <end position="190"/>
    </location>
</feature>
<dbReference type="HOGENOM" id="CLU_568643_0_0_1"/>
<sequence length="480" mass="53712">MHDEETDRNRRLRSSWELDELFSWDAVETNWLKQITLSRVKEDKDMHREYGEEATALRAELVEAISQHTRLTEALLQARVLVDEKHADLDWLDDQFEKRKQSVAEKRTADDMRVKAWIANARAASCEKAGNPHHGTAEQDSNGVHSERAPKNKNADLEDSILSEATTTRDEELQFKISSPEDSSEADANKRGLRDANFVNRVSVQSLSSKIAGVEVVGPDGIVVGTLKRLIAGNHWVQKLRELPIRRSVEIRMGRKLTQDSLDDIHESSEPKKSKWLSFMIQATGEIQGRACHTCTKGQGLYSLCIIVGGSDFPRCGNCEWNKQGCHGAAAQSSGSGKRPRQSVIDDQFSGQQHSKQSIDVAPDLAKNSGDKKLPAETNASANTDGEEHVQHSHANDKLSITPPQTTFPGKENLTPAILELKEITKDSLVLKDDGMIFLEPEIMRGVPIRKITPEHAYWEPDWKRVEVPIRSKLDELAGK</sequence>